<dbReference type="GO" id="GO:0005886">
    <property type="term" value="C:plasma membrane"/>
    <property type="evidence" value="ECO:0007669"/>
    <property type="project" value="TreeGrafter"/>
</dbReference>
<evidence type="ECO:0000256" key="8">
    <source>
        <dbReference type="ARBA" id="ARBA00029894"/>
    </source>
</evidence>
<feature type="binding site" evidence="12">
    <location>
        <position position="165"/>
    </location>
    <ligand>
        <name>CoA</name>
        <dbReference type="ChEBI" id="CHEBI:57287"/>
    </ligand>
</feature>
<evidence type="ECO:0000256" key="4">
    <source>
        <dbReference type="ARBA" id="ARBA00011503"/>
    </source>
</evidence>
<dbReference type="PRINTS" id="PR01399">
    <property type="entry name" value="ENTSNTHTASED"/>
</dbReference>
<evidence type="ECO:0000313" key="17">
    <source>
        <dbReference type="EMBL" id="TDW56349.1"/>
    </source>
</evidence>
<feature type="binding site" evidence="12">
    <location>
        <position position="58"/>
    </location>
    <ligand>
        <name>CoA</name>
        <dbReference type="ChEBI" id="CHEBI:57287"/>
    </ligand>
</feature>
<comment type="caution">
    <text evidence="16">The sequence shown here is derived from an EMBL/GenBank/DDBJ whole genome shotgun (WGS) entry which is preliminary data.</text>
</comment>
<dbReference type="GO" id="GO:0009239">
    <property type="term" value="P:enterobactin biosynthetic process"/>
    <property type="evidence" value="ECO:0007669"/>
    <property type="project" value="UniProtKB-UniPathway"/>
</dbReference>
<protein>
    <recommendedName>
        <fullName evidence="5">Enterobactin synthase component D</fullName>
    </recommendedName>
    <alternativeName>
        <fullName evidence="8">4'-phosphopantetheinyl transferase EntD</fullName>
    </alternativeName>
    <alternativeName>
        <fullName evidence="9">Enterochelin synthase D</fullName>
    </alternativeName>
</protein>
<feature type="binding site" evidence="13">
    <location>
        <position position="118"/>
    </location>
    <ligand>
        <name>Mg(2+)</name>
        <dbReference type="ChEBI" id="CHEBI:18420"/>
    </ligand>
</feature>
<gene>
    <name evidence="16" type="ORF">B6S09_16015</name>
    <name evidence="17" type="ORF">LY04_02971</name>
</gene>
<feature type="binding site" evidence="12">
    <location>
        <position position="161"/>
    </location>
    <ligand>
        <name>CoA</name>
        <dbReference type="ChEBI" id="CHEBI:57287"/>
    </ligand>
</feature>
<evidence type="ECO:0000256" key="12">
    <source>
        <dbReference type="PIRSR" id="PIRSR603542-1"/>
    </source>
</evidence>
<dbReference type="EMBL" id="SODO01000014">
    <property type="protein sequence ID" value="TDW56349.1"/>
    <property type="molecule type" value="Genomic_DNA"/>
</dbReference>
<keyword evidence="13" id="KW-0460">Magnesium</keyword>
<dbReference type="SUPFAM" id="SSF56214">
    <property type="entry name" value="4'-phosphopantetheinyl transferase"/>
    <property type="match status" value="1"/>
</dbReference>
<comment type="catalytic activity">
    <reaction evidence="10">
        <text>apo-[aryl-carrier protein] + CoA = holo-[aryl-carrier protein] + adenosine 3',5'-bisphosphate + H(+)</text>
        <dbReference type="Rhea" id="RHEA:48404"/>
        <dbReference type="Rhea" id="RHEA-COMP:15903"/>
        <dbReference type="Rhea" id="RHEA-COMP:17557"/>
        <dbReference type="ChEBI" id="CHEBI:15378"/>
        <dbReference type="ChEBI" id="CHEBI:29999"/>
        <dbReference type="ChEBI" id="CHEBI:57287"/>
        <dbReference type="ChEBI" id="CHEBI:58343"/>
        <dbReference type="ChEBI" id="CHEBI:64479"/>
    </reaction>
</comment>
<comment type="similarity">
    <text evidence="3">Belongs to the P-Pant transferase superfamily. EntD family.</text>
</comment>
<comment type="function">
    <text evidence="1">Involved in the biosynthesis of the siderophore enterobactin (enterochelin), which is a macrocyclic trimeric lactone of N-(2,3-dihydroxybenzoyl)-serine. The serine trilactone serves as a scaffolding for the three catechol functionalities that provide hexadentate coordination for the tightly ligated iron(2+) atoms. Plays an essential role in the assembly of the enterobactin by catalyzing the transfer of the 4'-phosphopantetheine (Ppant) moiety from coenzyme A to the apo-domains of both EntB (ArCP domain) and EntF (PCP domain) to yield their holo-forms which make them competent for the activation of 2,3-dihydroxybenzoate (DHB) and L-serine, respectively.</text>
</comment>
<feature type="domain" description="4'-phosphopantetheinyl transferase" evidence="14">
    <location>
        <begin position="113"/>
        <end position="205"/>
    </location>
</feature>
<comment type="catalytic activity">
    <reaction evidence="11">
        <text>apo-[peptidyl-carrier protein] + CoA = holo-[peptidyl-carrier protein] + adenosine 3',5'-bisphosphate + H(+)</text>
        <dbReference type="Rhea" id="RHEA:46228"/>
        <dbReference type="Rhea" id="RHEA-COMP:11479"/>
        <dbReference type="Rhea" id="RHEA-COMP:11480"/>
        <dbReference type="ChEBI" id="CHEBI:15378"/>
        <dbReference type="ChEBI" id="CHEBI:29999"/>
        <dbReference type="ChEBI" id="CHEBI:57287"/>
        <dbReference type="ChEBI" id="CHEBI:58343"/>
        <dbReference type="ChEBI" id="CHEBI:64479"/>
    </reaction>
</comment>
<evidence type="ECO:0000256" key="5">
    <source>
        <dbReference type="ARBA" id="ARBA00019087"/>
    </source>
</evidence>
<evidence type="ECO:0000313" key="19">
    <source>
        <dbReference type="Proteomes" id="UP000295058"/>
    </source>
</evidence>
<dbReference type="Proteomes" id="UP000295058">
    <property type="component" value="Unassembled WGS sequence"/>
</dbReference>
<dbReference type="InterPro" id="IPR008278">
    <property type="entry name" value="4-PPantetheinyl_Trfase_dom"/>
</dbReference>
<evidence type="ECO:0000256" key="1">
    <source>
        <dbReference type="ARBA" id="ARBA00003937"/>
    </source>
</evidence>
<evidence type="ECO:0000256" key="10">
    <source>
        <dbReference type="ARBA" id="ARBA00049176"/>
    </source>
</evidence>
<sequence length="244" mass="26811">MFTLTKSHWPCLAGTTLVTSRFHPVALTEADFARQGIPFPPALQQALPKRRAEFMAGRLCAGEALWRLGGQRQIPAMGPARAPCWPPGFTGSISHSDTHAAALVARSQDYDALGLDIEPCLTDEKAAALIPALLTANERARLTSSSSRLGYTVTLVFSLKESLYKALYPLTGRHFYFEDAEVTALGNGRARLRLLTHLNKHWPAGTQVNALYCRHGEQLMTLVAIAADKDKRSVRHKDQNDPHS</sequence>
<dbReference type="UniPathway" id="UPA00017"/>
<dbReference type="Pfam" id="PF17837">
    <property type="entry name" value="4PPT_N"/>
    <property type="match status" value="1"/>
</dbReference>
<organism evidence="16 18">
    <name type="scientific">Oceanimonas baumannii</name>
    <dbReference type="NCBI Taxonomy" id="129578"/>
    <lineage>
        <taxon>Bacteria</taxon>
        <taxon>Pseudomonadati</taxon>
        <taxon>Pseudomonadota</taxon>
        <taxon>Gammaproteobacteria</taxon>
        <taxon>Aeromonadales</taxon>
        <taxon>Aeromonadaceae</taxon>
        <taxon>Oceanimonas</taxon>
    </lineage>
</organism>
<evidence type="ECO:0000259" key="14">
    <source>
        <dbReference type="Pfam" id="PF01648"/>
    </source>
</evidence>
<evidence type="ECO:0000256" key="9">
    <source>
        <dbReference type="ARBA" id="ARBA00031996"/>
    </source>
</evidence>
<keyword evidence="13" id="KW-0479">Metal-binding</keyword>
<reference evidence="16 18" key="1">
    <citation type="submission" date="2017-08" db="EMBL/GenBank/DDBJ databases">
        <title>Draft Genome Sequence of the Marine Bacterium Oceanimonas baumannii ATCC 700832.</title>
        <authorList>
            <person name="Mcclelland W.D."/>
            <person name="Brennan M.A."/>
            <person name="Trachtenberg A.M."/>
            <person name="Maclea K.S."/>
        </authorList>
    </citation>
    <scope>NUCLEOTIDE SEQUENCE [LARGE SCALE GENOMIC DNA]</scope>
    <source>
        <strain evidence="16 18">ATCC 700832</strain>
    </source>
</reference>
<feature type="binding site" evidence="12">
    <location>
        <position position="50"/>
    </location>
    <ligand>
        <name>CoA</name>
        <dbReference type="ChEBI" id="CHEBI:57287"/>
    </ligand>
</feature>
<evidence type="ECO:0000256" key="2">
    <source>
        <dbReference type="ARBA" id="ARBA00004993"/>
    </source>
</evidence>
<feature type="binding site" evidence="13">
    <location>
        <position position="116"/>
    </location>
    <ligand>
        <name>Mg(2+)</name>
        <dbReference type="ChEBI" id="CHEBI:18420"/>
    </ligand>
</feature>
<name>A0A235C9X6_9GAMM</name>
<dbReference type="PANTHER" id="PTHR38096:SF1">
    <property type="entry name" value="ENTEROBACTIN SYNTHASE COMPONENT D"/>
    <property type="match status" value="1"/>
</dbReference>
<evidence type="ECO:0000256" key="7">
    <source>
        <dbReference type="ARBA" id="ARBA00023191"/>
    </source>
</evidence>
<dbReference type="RefSeq" id="WP_094279499.1">
    <property type="nucleotide sequence ID" value="NZ_JBLWZI010000021.1"/>
</dbReference>
<dbReference type="InterPro" id="IPR003542">
    <property type="entry name" value="Enbac_synth_compD-like"/>
</dbReference>
<dbReference type="Pfam" id="PF01648">
    <property type="entry name" value="ACPS"/>
    <property type="match status" value="1"/>
</dbReference>
<keyword evidence="19" id="KW-1185">Reference proteome</keyword>
<keyword evidence="7" id="KW-0259">Enterobactin biosynthesis</keyword>
<reference evidence="17 19" key="2">
    <citation type="submission" date="2019-03" db="EMBL/GenBank/DDBJ databases">
        <title>Genomic Encyclopedia of Archaeal and Bacterial Type Strains, Phase II (KMG-II): from individual species to whole genera.</title>
        <authorList>
            <person name="Goeker M."/>
        </authorList>
    </citation>
    <scope>NUCLEOTIDE SEQUENCE [LARGE SCALE GENOMIC DNA]</scope>
    <source>
        <strain evidence="17 19">DSM 15594</strain>
    </source>
</reference>
<comment type="subunit">
    <text evidence="4">EntB, EntD, EntE, and EntF form a multienzyme complex called enterobactin synthase.</text>
</comment>
<evidence type="ECO:0000313" key="16">
    <source>
        <dbReference type="EMBL" id="OYD21428.1"/>
    </source>
</evidence>
<dbReference type="GO" id="GO:0008897">
    <property type="term" value="F:holo-[acyl-carrier-protein] synthase activity"/>
    <property type="evidence" value="ECO:0007669"/>
    <property type="project" value="InterPro"/>
</dbReference>
<keyword evidence="6" id="KW-0808">Transferase</keyword>
<dbReference type="GO" id="GO:0009366">
    <property type="term" value="C:enterobactin synthetase complex"/>
    <property type="evidence" value="ECO:0007669"/>
    <property type="project" value="InterPro"/>
</dbReference>
<proteinExistence type="inferred from homology"/>
<dbReference type="AlphaFoldDB" id="A0A235C9X6"/>
<feature type="domain" description="4'-phosphopantetheinyl transferase N-terminal" evidence="15">
    <location>
        <begin position="43"/>
        <end position="105"/>
    </location>
</feature>
<dbReference type="Gene3D" id="3.90.470.20">
    <property type="entry name" value="4'-phosphopantetheinyl transferase domain"/>
    <property type="match status" value="1"/>
</dbReference>
<evidence type="ECO:0000256" key="13">
    <source>
        <dbReference type="PIRSR" id="PIRSR603542-2"/>
    </source>
</evidence>
<dbReference type="Proteomes" id="UP000243640">
    <property type="component" value="Unassembled WGS sequence"/>
</dbReference>
<dbReference type="GO" id="GO:0000287">
    <property type="term" value="F:magnesium ion binding"/>
    <property type="evidence" value="ECO:0007669"/>
    <property type="project" value="InterPro"/>
</dbReference>
<comment type="pathway">
    <text evidence="2">Siderophore biosynthesis; enterobactin biosynthesis.</text>
</comment>
<feature type="binding site" evidence="13">
    <location>
        <position position="117"/>
    </location>
    <ligand>
        <name>Mg(2+)</name>
        <dbReference type="ChEBI" id="CHEBI:18420"/>
    </ligand>
</feature>
<dbReference type="InterPro" id="IPR037143">
    <property type="entry name" value="4-PPantetheinyl_Trfase_dom_sf"/>
</dbReference>
<dbReference type="InterPro" id="IPR041354">
    <property type="entry name" value="4PPT_N"/>
</dbReference>
<dbReference type="EMBL" id="NQJF01000015">
    <property type="protein sequence ID" value="OYD21428.1"/>
    <property type="molecule type" value="Genomic_DNA"/>
</dbReference>
<feature type="binding site" evidence="12">
    <location>
        <begin position="94"/>
        <end position="95"/>
    </location>
    <ligand>
        <name>CoA</name>
        <dbReference type="ChEBI" id="CHEBI:57287"/>
    </ligand>
</feature>
<evidence type="ECO:0000256" key="6">
    <source>
        <dbReference type="ARBA" id="ARBA00022679"/>
    </source>
</evidence>
<evidence type="ECO:0000256" key="3">
    <source>
        <dbReference type="ARBA" id="ARBA00008342"/>
    </source>
</evidence>
<accession>A0A235C9X6</accession>
<evidence type="ECO:0000259" key="15">
    <source>
        <dbReference type="Pfam" id="PF17837"/>
    </source>
</evidence>
<evidence type="ECO:0000256" key="11">
    <source>
        <dbReference type="ARBA" id="ARBA00049191"/>
    </source>
</evidence>
<dbReference type="OrthoDB" id="8210607at2"/>
<dbReference type="PANTHER" id="PTHR38096">
    <property type="entry name" value="ENTEROBACTIN SYNTHASE COMPONENT D"/>
    <property type="match status" value="1"/>
</dbReference>
<comment type="cofactor">
    <cofactor evidence="13">
        <name>Mg(2+)</name>
        <dbReference type="ChEBI" id="CHEBI:18420"/>
    </cofactor>
</comment>
<feature type="binding site" evidence="12">
    <location>
        <position position="116"/>
    </location>
    <ligand>
        <name>CoA</name>
        <dbReference type="ChEBI" id="CHEBI:57287"/>
    </ligand>
</feature>
<evidence type="ECO:0000313" key="18">
    <source>
        <dbReference type="Proteomes" id="UP000243640"/>
    </source>
</evidence>